<dbReference type="Proteomes" id="UP000266861">
    <property type="component" value="Unassembled WGS sequence"/>
</dbReference>
<name>A0A397IL46_9GLOM</name>
<protein>
    <submittedName>
        <fullName evidence="1">Uncharacterized protein</fullName>
    </submittedName>
</protein>
<evidence type="ECO:0000313" key="1">
    <source>
        <dbReference type="EMBL" id="RHZ76729.1"/>
    </source>
</evidence>
<gene>
    <name evidence="1" type="ORF">Glove_194g56</name>
</gene>
<reference evidence="1 2" key="1">
    <citation type="submission" date="2018-08" db="EMBL/GenBank/DDBJ databases">
        <title>Genome and evolution of the arbuscular mycorrhizal fungus Diversispora epigaea (formerly Glomus versiforme) and its bacterial endosymbionts.</title>
        <authorList>
            <person name="Sun X."/>
            <person name="Fei Z."/>
            <person name="Harrison M."/>
        </authorList>
    </citation>
    <scope>NUCLEOTIDE SEQUENCE [LARGE SCALE GENOMIC DNA]</scope>
    <source>
        <strain evidence="1 2">IT104</strain>
    </source>
</reference>
<comment type="caution">
    <text evidence="1">The sequence shown here is derived from an EMBL/GenBank/DDBJ whole genome shotgun (WGS) entry which is preliminary data.</text>
</comment>
<keyword evidence="2" id="KW-1185">Reference proteome</keyword>
<dbReference type="AlphaFoldDB" id="A0A397IL46"/>
<organism evidence="1 2">
    <name type="scientific">Diversispora epigaea</name>
    <dbReference type="NCBI Taxonomy" id="1348612"/>
    <lineage>
        <taxon>Eukaryota</taxon>
        <taxon>Fungi</taxon>
        <taxon>Fungi incertae sedis</taxon>
        <taxon>Mucoromycota</taxon>
        <taxon>Glomeromycotina</taxon>
        <taxon>Glomeromycetes</taxon>
        <taxon>Diversisporales</taxon>
        <taxon>Diversisporaceae</taxon>
        <taxon>Diversispora</taxon>
    </lineage>
</organism>
<proteinExistence type="predicted"/>
<evidence type="ECO:0000313" key="2">
    <source>
        <dbReference type="Proteomes" id="UP000266861"/>
    </source>
</evidence>
<sequence length="144" mass="14739">METVFPTFVTASESYPAVHAMLSGNLEAFAEAIGSRGYLADVGISEAFISKLGTAFSREQLIKTVGYYLSGLDVRAVRNGIGKAADAVLYGVRVAGRTVAVTAETIVSESVATLAVEGAAAVETAVVGLSAEEAAGILIAILLI</sequence>
<accession>A0A397IL46</accession>
<dbReference type="EMBL" id="PQFF01000182">
    <property type="protein sequence ID" value="RHZ76729.1"/>
    <property type="molecule type" value="Genomic_DNA"/>
</dbReference>